<evidence type="ECO:0000256" key="7">
    <source>
        <dbReference type="ARBA" id="ARBA00022833"/>
    </source>
</evidence>
<keyword evidence="7" id="KW-0862">Zinc</keyword>
<dbReference type="InterPro" id="IPR024964">
    <property type="entry name" value="CTLH/CRA"/>
</dbReference>
<dbReference type="GO" id="GO:0034657">
    <property type="term" value="C:GID complex"/>
    <property type="evidence" value="ECO:0007669"/>
    <property type="project" value="TreeGrafter"/>
</dbReference>
<evidence type="ECO:0000256" key="2">
    <source>
        <dbReference type="ARBA" id="ARBA00004496"/>
    </source>
</evidence>
<name>A0A420HWP1_9PEZI</name>
<dbReference type="PROSITE" id="PS51867">
    <property type="entry name" value="ZF_RING_GID"/>
    <property type="match status" value="1"/>
</dbReference>
<keyword evidence="6 8" id="KW-0863">Zinc-finger</keyword>
<organism evidence="11 12">
    <name type="scientific">Erysiphe neolycopersici</name>
    <dbReference type="NCBI Taxonomy" id="212602"/>
    <lineage>
        <taxon>Eukaryota</taxon>
        <taxon>Fungi</taxon>
        <taxon>Dikarya</taxon>
        <taxon>Ascomycota</taxon>
        <taxon>Pezizomycotina</taxon>
        <taxon>Leotiomycetes</taxon>
        <taxon>Erysiphales</taxon>
        <taxon>Erysiphaceae</taxon>
        <taxon>Erysiphe</taxon>
    </lineage>
</organism>
<dbReference type="PROSITE" id="PS50896">
    <property type="entry name" value="LISH"/>
    <property type="match status" value="1"/>
</dbReference>
<dbReference type="InterPro" id="IPR006594">
    <property type="entry name" value="LisH"/>
</dbReference>
<evidence type="ECO:0000256" key="1">
    <source>
        <dbReference type="ARBA" id="ARBA00002343"/>
    </source>
</evidence>
<gene>
    <name evidence="11" type="ORF">OnM2_038052</name>
</gene>
<evidence type="ECO:0000256" key="8">
    <source>
        <dbReference type="PROSITE-ProRule" id="PRU01215"/>
    </source>
</evidence>
<dbReference type="GO" id="GO:0043161">
    <property type="term" value="P:proteasome-mediated ubiquitin-dependent protein catabolic process"/>
    <property type="evidence" value="ECO:0007669"/>
    <property type="project" value="InterPro"/>
</dbReference>
<sequence>MADHTASKLNPDSHLILDQHLLRLPYELMRKNFKVAHYSVEKESTTIKSTLKDITHASISTGTSIDGVLKNVDFMLARIRGLKRKLTVCAEEEKKLQENSLIRIRHLKELYAMQSLDDVKYEEWSRTRLDRLMVDYLLRNGFQNSAMALAQEKHIESLVDVDTFIQMNKIRKNLMNGSVTEGLAWCHENKKELRRMESNLEFLLRLQQYIELVRTQCQSKLLESISHAKKYLLPYRTSYPQEVQQACGLLAFPPGTRAPAYAVCKPIRNYKSTKRQQALYSQDRWQILANLFSQTHNTLLSLPSSPLLHIALSAGLSALKTPSCHSQNKNSALAHSSYASTKSSSFTAPVCPICSTELNSMAKDVPYAHHTKSHVASDLVLLPNGNVYRKQWLRDYSEKAGLPYGQYKDSSDGKIFMEGELKRLYIS</sequence>
<dbReference type="EMBL" id="MCFK01003813">
    <property type="protein sequence ID" value="RKF61865.1"/>
    <property type="molecule type" value="Genomic_DNA"/>
</dbReference>
<proteinExistence type="inferred from homology"/>
<keyword evidence="12" id="KW-1185">Reference proteome</keyword>
<evidence type="ECO:0000313" key="12">
    <source>
        <dbReference type="Proteomes" id="UP000286134"/>
    </source>
</evidence>
<dbReference type="Pfam" id="PF10607">
    <property type="entry name" value="CTLH"/>
    <property type="match status" value="1"/>
</dbReference>
<evidence type="ECO:0000259" key="10">
    <source>
        <dbReference type="PROSITE" id="PS51867"/>
    </source>
</evidence>
<feature type="domain" description="RING-Gid-type" evidence="10">
    <location>
        <begin position="351"/>
        <end position="412"/>
    </location>
</feature>
<feature type="zinc finger region" description="RING-Gid-type" evidence="8">
    <location>
        <begin position="351"/>
        <end position="412"/>
    </location>
</feature>
<dbReference type="PANTHER" id="PTHR12170:SF2">
    <property type="entry name" value="E3 UBIQUITIN-PROTEIN TRANSFERASE MAEA"/>
    <property type="match status" value="1"/>
</dbReference>
<dbReference type="AlphaFoldDB" id="A0A420HWP1"/>
<evidence type="ECO:0000256" key="3">
    <source>
        <dbReference type="ARBA" id="ARBA00010615"/>
    </source>
</evidence>
<evidence type="ECO:0000256" key="5">
    <source>
        <dbReference type="ARBA" id="ARBA00022723"/>
    </source>
</evidence>
<accession>A0A420HWP1</accession>
<dbReference type="InterPro" id="IPR006595">
    <property type="entry name" value="CTLH_C"/>
</dbReference>
<keyword evidence="4" id="KW-0963">Cytoplasm</keyword>
<dbReference type="OrthoDB" id="1933455at2759"/>
<dbReference type="GO" id="GO:0008270">
    <property type="term" value="F:zinc ion binding"/>
    <property type="evidence" value="ECO:0007669"/>
    <property type="project" value="UniProtKB-KW"/>
</dbReference>
<dbReference type="GO" id="GO:0005634">
    <property type="term" value="C:nucleus"/>
    <property type="evidence" value="ECO:0007669"/>
    <property type="project" value="TreeGrafter"/>
</dbReference>
<dbReference type="SMART" id="SM00668">
    <property type="entry name" value="CTLH"/>
    <property type="match status" value="1"/>
</dbReference>
<dbReference type="InterPro" id="IPR044063">
    <property type="entry name" value="ZF_RING_GID"/>
</dbReference>
<evidence type="ECO:0000256" key="6">
    <source>
        <dbReference type="ARBA" id="ARBA00022771"/>
    </source>
</evidence>
<keyword evidence="5" id="KW-0479">Metal-binding</keyword>
<comment type="caution">
    <text evidence="11">The sequence shown here is derived from an EMBL/GenBank/DDBJ whole genome shotgun (WGS) entry which is preliminary data.</text>
</comment>
<comment type="function">
    <text evidence="1">Involved in the proteasome-dependent degradation of fructose-1,6-bisphosphatase.</text>
</comment>
<reference evidence="11 12" key="1">
    <citation type="journal article" date="2018" name="BMC Genomics">
        <title>Comparative genome analyses reveal sequence features reflecting distinct modes of host-adaptation between dicot and monocot powdery mildew.</title>
        <authorList>
            <person name="Wu Y."/>
            <person name="Ma X."/>
            <person name="Pan Z."/>
            <person name="Kale S.D."/>
            <person name="Song Y."/>
            <person name="King H."/>
            <person name="Zhang Q."/>
            <person name="Presley C."/>
            <person name="Deng X."/>
            <person name="Wei C.I."/>
            <person name="Xiao S."/>
        </authorList>
    </citation>
    <scope>NUCLEOTIDE SEQUENCE [LARGE SCALE GENOMIC DNA]</scope>
    <source>
        <strain evidence="11">UMSG2</strain>
    </source>
</reference>
<comment type="similarity">
    <text evidence="3">Belongs to the FYV10 family.</text>
</comment>
<dbReference type="SMART" id="SM00667">
    <property type="entry name" value="LisH"/>
    <property type="match status" value="1"/>
</dbReference>
<dbReference type="PROSITE" id="PS50897">
    <property type="entry name" value="CTLH"/>
    <property type="match status" value="1"/>
</dbReference>
<dbReference type="STRING" id="212602.A0A420HWP1"/>
<evidence type="ECO:0000259" key="9">
    <source>
        <dbReference type="PROSITE" id="PS50897"/>
    </source>
</evidence>
<protein>
    <submittedName>
        <fullName evidence="11">Protein FYV10</fullName>
    </submittedName>
</protein>
<dbReference type="Proteomes" id="UP000286134">
    <property type="component" value="Unassembled WGS sequence"/>
</dbReference>
<dbReference type="PANTHER" id="PTHR12170">
    <property type="entry name" value="MACROPHAGE ERYTHROBLAST ATTACHER-RELATED"/>
    <property type="match status" value="1"/>
</dbReference>
<dbReference type="GO" id="GO:0061630">
    <property type="term" value="F:ubiquitin protein ligase activity"/>
    <property type="evidence" value="ECO:0007669"/>
    <property type="project" value="InterPro"/>
</dbReference>
<evidence type="ECO:0000256" key="4">
    <source>
        <dbReference type="ARBA" id="ARBA00022490"/>
    </source>
</evidence>
<evidence type="ECO:0000313" key="11">
    <source>
        <dbReference type="EMBL" id="RKF61865.1"/>
    </source>
</evidence>
<dbReference type="GO" id="GO:0005737">
    <property type="term" value="C:cytoplasm"/>
    <property type="evidence" value="ECO:0007669"/>
    <property type="project" value="UniProtKB-SubCell"/>
</dbReference>
<dbReference type="InterPro" id="IPR013144">
    <property type="entry name" value="CRA_dom"/>
</dbReference>
<comment type="subcellular location">
    <subcellularLocation>
        <location evidence="2">Cytoplasm</location>
    </subcellularLocation>
</comment>
<feature type="domain" description="CTLH" evidence="9">
    <location>
        <begin position="163"/>
        <end position="220"/>
    </location>
</feature>
<dbReference type="SMART" id="SM00757">
    <property type="entry name" value="CRA"/>
    <property type="match status" value="1"/>
</dbReference>
<dbReference type="InterPro" id="IPR045098">
    <property type="entry name" value="Fyv10_fam"/>
</dbReference>